<name>A0ABP8J121_9BACT</name>
<evidence type="ECO:0000313" key="4">
    <source>
        <dbReference type="EMBL" id="GAA4383032.1"/>
    </source>
</evidence>
<dbReference type="EMBL" id="BAABHA010000007">
    <property type="protein sequence ID" value="GAA4383032.1"/>
    <property type="molecule type" value="Genomic_DNA"/>
</dbReference>
<evidence type="ECO:0000313" key="5">
    <source>
        <dbReference type="Proteomes" id="UP001500454"/>
    </source>
</evidence>
<dbReference type="Gene3D" id="2.40.128.20">
    <property type="match status" value="1"/>
</dbReference>
<dbReference type="PRINTS" id="PR01171">
    <property type="entry name" value="BCTLIPOCALIN"/>
</dbReference>
<dbReference type="InterPro" id="IPR006311">
    <property type="entry name" value="TAT_signal"/>
</dbReference>
<dbReference type="PIRSF" id="PIRSF036893">
    <property type="entry name" value="Lipocalin_ApoD"/>
    <property type="match status" value="1"/>
</dbReference>
<keyword evidence="5" id="KW-1185">Reference proteome</keyword>
<dbReference type="PANTHER" id="PTHR10612">
    <property type="entry name" value="APOLIPOPROTEIN D"/>
    <property type="match status" value="1"/>
</dbReference>
<organism evidence="4 5">
    <name type="scientific">Hymenobacter koreensis</name>
    <dbReference type="NCBI Taxonomy" id="1084523"/>
    <lineage>
        <taxon>Bacteria</taxon>
        <taxon>Pseudomonadati</taxon>
        <taxon>Bacteroidota</taxon>
        <taxon>Cytophagia</taxon>
        <taxon>Cytophagales</taxon>
        <taxon>Hymenobacteraceae</taxon>
        <taxon>Hymenobacter</taxon>
    </lineage>
</organism>
<reference evidence="5" key="1">
    <citation type="journal article" date="2019" name="Int. J. Syst. Evol. Microbiol.">
        <title>The Global Catalogue of Microorganisms (GCM) 10K type strain sequencing project: providing services to taxonomists for standard genome sequencing and annotation.</title>
        <authorList>
            <consortium name="The Broad Institute Genomics Platform"/>
            <consortium name="The Broad Institute Genome Sequencing Center for Infectious Disease"/>
            <person name="Wu L."/>
            <person name="Ma J."/>
        </authorList>
    </citation>
    <scope>NUCLEOTIDE SEQUENCE [LARGE SCALE GENOMIC DNA]</scope>
    <source>
        <strain evidence="5">JCM 17924</strain>
    </source>
</reference>
<proteinExistence type="inferred from homology"/>
<dbReference type="InterPro" id="IPR000566">
    <property type="entry name" value="Lipocln_cytosolic_FA-bd_dom"/>
</dbReference>
<dbReference type="InterPro" id="IPR012674">
    <property type="entry name" value="Calycin"/>
</dbReference>
<dbReference type="InterPro" id="IPR022272">
    <property type="entry name" value="Lipocalin_CS"/>
</dbReference>
<dbReference type="PANTHER" id="PTHR10612:SF34">
    <property type="entry name" value="APOLIPOPROTEIN D"/>
    <property type="match status" value="1"/>
</dbReference>
<dbReference type="Proteomes" id="UP001500454">
    <property type="component" value="Unassembled WGS sequence"/>
</dbReference>
<dbReference type="PROSITE" id="PS51318">
    <property type="entry name" value="TAT"/>
    <property type="match status" value="1"/>
</dbReference>
<gene>
    <name evidence="4" type="ORF">GCM10023186_23860</name>
</gene>
<dbReference type="PROSITE" id="PS00213">
    <property type="entry name" value="LIPOCALIN"/>
    <property type="match status" value="1"/>
</dbReference>
<dbReference type="InterPro" id="IPR002446">
    <property type="entry name" value="Lipocalin_bac"/>
</dbReference>
<comment type="caution">
    <text evidence="4">The sequence shown here is derived from an EMBL/GenBank/DDBJ whole genome shotgun (WGS) entry which is preliminary data.</text>
</comment>
<dbReference type="InterPro" id="IPR047202">
    <property type="entry name" value="Lipocalin_Blc-like_dom"/>
</dbReference>
<evidence type="ECO:0000259" key="3">
    <source>
        <dbReference type="Pfam" id="PF08212"/>
    </source>
</evidence>
<dbReference type="RefSeq" id="WP_345224468.1">
    <property type="nucleotide sequence ID" value="NZ_BAABHA010000007.1"/>
</dbReference>
<dbReference type="InterPro" id="IPR022271">
    <property type="entry name" value="Lipocalin_ApoD"/>
</dbReference>
<evidence type="ECO:0000256" key="2">
    <source>
        <dbReference type="PIRNR" id="PIRNR036893"/>
    </source>
</evidence>
<dbReference type="Pfam" id="PF08212">
    <property type="entry name" value="Lipocalin_2"/>
    <property type="match status" value="1"/>
</dbReference>
<evidence type="ECO:0000256" key="1">
    <source>
        <dbReference type="ARBA" id="ARBA00006889"/>
    </source>
</evidence>
<sequence>MQTPKTRRPVLVGALLAAVAAGGAAYAYSQRRAPLATVHHVNLSRYAGLWYEIARLPQYFEKGCHYVTAEYRPLADGRLEVINTCHKGEIHGPVKKARGVARAVDPQTNAKLKVQFQWPFEGDYWILALDPEYQFALVGSPDRKGLWILSRTPHMPLSTRRTLVTMAQGKGFPVDKLIYTDQPAGPLT</sequence>
<dbReference type="SUPFAM" id="SSF50814">
    <property type="entry name" value="Lipocalins"/>
    <property type="match status" value="1"/>
</dbReference>
<protein>
    <submittedName>
        <fullName evidence="4">Lipocalin family protein</fullName>
    </submittedName>
</protein>
<dbReference type="CDD" id="cd19438">
    <property type="entry name" value="lipocalin_Blc-like"/>
    <property type="match status" value="1"/>
</dbReference>
<comment type="similarity">
    <text evidence="1 2">Belongs to the calycin superfamily. Lipocalin family.</text>
</comment>
<feature type="domain" description="Lipocalin/cytosolic fatty-acid binding" evidence="3">
    <location>
        <begin position="41"/>
        <end position="182"/>
    </location>
</feature>
<accession>A0ABP8J121</accession>